<dbReference type="EMBL" id="JARJCW010000107">
    <property type="protein sequence ID" value="KAJ7193514.1"/>
    <property type="molecule type" value="Genomic_DNA"/>
</dbReference>
<protein>
    <submittedName>
        <fullName evidence="2">Uncharacterized protein</fullName>
    </submittedName>
</protein>
<comment type="caution">
    <text evidence="2">The sequence shown here is derived from an EMBL/GenBank/DDBJ whole genome shotgun (WGS) entry which is preliminary data.</text>
</comment>
<organism evidence="2 3">
    <name type="scientific">Mycena pura</name>
    <dbReference type="NCBI Taxonomy" id="153505"/>
    <lineage>
        <taxon>Eukaryota</taxon>
        <taxon>Fungi</taxon>
        <taxon>Dikarya</taxon>
        <taxon>Basidiomycota</taxon>
        <taxon>Agaricomycotina</taxon>
        <taxon>Agaricomycetes</taxon>
        <taxon>Agaricomycetidae</taxon>
        <taxon>Agaricales</taxon>
        <taxon>Marasmiineae</taxon>
        <taxon>Mycenaceae</taxon>
        <taxon>Mycena</taxon>
    </lineage>
</organism>
<reference evidence="2" key="1">
    <citation type="submission" date="2023-03" db="EMBL/GenBank/DDBJ databases">
        <title>Massive genome expansion in bonnet fungi (Mycena s.s.) driven by repeated elements and novel gene families across ecological guilds.</title>
        <authorList>
            <consortium name="Lawrence Berkeley National Laboratory"/>
            <person name="Harder C.B."/>
            <person name="Miyauchi S."/>
            <person name="Viragh M."/>
            <person name="Kuo A."/>
            <person name="Thoen E."/>
            <person name="Andreopoulos B."/>
            <person name="Lu D."/>
            <person name="Skrede I."/>
            <person name="Drula E."/>
            <person name="Henrissat B."/>
            <person name="Morin E."/>
            <person name="Kohler A."/>
            <person name="Barry K."/>
            <person name="LaButti K."/>
            <person name="Morin E."/>
            <person name="Salamov A."/>
            <person name="Lipzen A."/>
            <person name="Mereny Z."/>
            <person name="Hegedus B."/>
            <person name="Baldrian P."/>
            <person name="Stursova M."/>
            <person name="Weitz H."/>
            <person name="Taylor A."/>
            <person name="Grigoriev I.V."/>
            <person name="Nagy L.G."/>
            <person name="Martin F."/>
            <person name="Kauserud H."/>
        </authorList>
    </citation>
    <scope>NUCLEOTIDE SEQUENCE</scope>
    <source>
        <strain evidence="2">9144</strain>
    </source>
</reference>
<name>A0AAD6UVJ0_9AGAR</name>
<evidence type="ECO:0000313" key="2">
    <source>
        <dbReference type="EMBL" id="KAJ7193514.1"/>
    </source>
</evidence>
<dbReference type="AlphaFoldDB" id="A0AAD6UVJ0"/>
<proteinExistence type="predicted"/>
<evidence type="ECO:0000313" key="3">
    <source>
        <dbReference type="Proteomes" id="UP001219525"/>
    </source>
</evidence>
<evidence type="ECO:0000256" key="1">
    <source>
        <dbReference type="SAM" id="MobiDB-lite"/>
    </source>
</evidence>
<accession>A0AAD6UVJ0</accession>
<keyword evidence="3" id="KW-1185">Reference proteome</keyword>
<gene>
    <name evidence="2" type="ORF">GGX14DRAFT_405421</name>
</gene>
<dbReference type="Proteomes" id="UP001219525">
    <property type="component" value="Unassembled WGS sequence"/>
</dbReference>
<feature type="region of interest" description="Disordered" evidence="1">
    <location>
        <begin position="192"/>
        <end position="216"/>
    </location>
</feature>
<sequence>MSFAGHTRWSQNTKKRGSLILMTTAAANYLLAGTNVEATGSPYNYVMWRTEDTSAEPLVITNQTNNQQAATEHAMPELEVHAHPIKANPYVVKVKCCAGALPFARGSQSFPTSERDSDDNSYALLKTGTKARLYNKNALLTAAPANSGFYGDSEVMTRPRTIFFLHTGKLRSIVELSCTIAEVAQGVELPATRKDTKRKREHADGGSLAHTGKERK</sequence>